<reference evidence="2" key="1">
    <citation type="submission" date="2021-01" db="EMBL/GenBank/DDBJ databases">
        <authorList>
            <person name="Corre E."/>
            <person name="Pelletier E."/>
            <person name="Niang G."/>
            <person name="Scheremetjew M."/>
            <person name="Finn R."/>
            <person name="Kale V."/>
            <person name="Holt S."/>
            <person name="Cochrane G."/>
            <person name="Meng A."/>
            <person name="Brown T."/>
            <person name="Cohen L."/>
        </authorList>
    </citation>
    <scope>NUCLEOTIDE SEQUENCE</scope>
    <source>
        <strain evidence="2">CCAP979/52</strain>
    </source>
</reference>
<dbReference type="AlphaFoldDB" id="A0A7S0ML78"/>
<evidence type="ECO:0000256" key="1">
    <source>
        <dbReference type="SAM" id="MobiDB-lite"/>
    </source>
</evidence>
<evidence type="ECO:0000313" key="2">
    <source>
        <dbReference type="EMBL" id="CAD8641802.1"/>
    </source>
</evidence>
<organism evidence="2">
    <name type="scientific">Cryptomonas curvata</name>
    <dbReference type="NCBI Taxonomy" id="233186"/>
    <lineage>
        <taxon>Eukaryota</taxon>
        <taxon>Cryptophyceae</taxon>
        <taxon>Cryptomonadales</taxon>
        <taxon>Cryptomonadaceae</taxon>
        <taxon>Cryptomonas</taxon>
    </lineage>
</organism>
<accession>A0A7S0ML78</accession>
<sequence>MYCFRFLTRIRTPINPKNVYQIKLKSPFCSWNWCGKYPVIHGHELVGGHRVRPSTASMRIVCIVVAAQPSPGKGESASTGSAAARQPAAGPPVQESAPARGSRRTPQRDVRARPAR</sequence>
<feature type="region of interest" description="Disordered" evidence="1">
    <location>
        <begin position="70"/>
        <end position="116"/>
    </location>
</feature>
<protein>
    <submittedName>
        <fullName evidence="2">Uncharacterized protein</fullName>
    </submittedName>
</protein>
<proteinExistence type="predicted"/>
<feature type="compositionally biased region" description="Basic and acidic residues" evidence="1">
    <location>
        <begin position="106"/>
        <end position="116"/>
    </location>
</feature>
<dbReference type="EMBL" id="HBEZ01035415">
    <property type="protein sequence ID" value="CAD8641802.1"/>
    <property type="molecule type" value="Transcribed_RNA"/>
</dbReference>
<name>A0A7S0ML78_9CRYP</name>
<gene>
    <name evidence="2" type="ORF">CCUR1050_LOCUS19486</name>
</gene>